<sequence length="348" mass="35849">MRLSKALPVACALVTALVATACGSNSDTAGGQQQGSDKGSSQSQAEASELAKRLGIPEVKGASGDSYVFLPKSLDNPYWDDARKGMEEAAGRLGVTAEFLGPQTTDVGQQVQIFEAALARKPKGIAISPNDPNSVQATIAKAREQGINVIAWDSPVPNSQVQGYIGTDNTTAGRTFGENLIKEIGGKGKIAVIVGSLGAVNSQQRLTGLKDALATSPEVELVATEESNDSIATAASKTEAILSAHPDIAAIVGINAGDAPGAATALQQSNRCGKVKVAGFDAIQQSRDLMRTGCVQLLVSQRPYGMTAAALQMLVAMTANQPPATTELDTGVVAITQANLAEFEKTTA</sequence>
<dbReference type="AlphaFoldDB" id="A0AAE3GBU4"/>
<reference evidence="6" key="1">
    <citation type="submission" date="2022-06" db="EMBL/GenBank/DDBJ databases">
        <title>Genomic Encyclopedia of Archaeal and Bacterial Type Strains, Phase II (KMG-II): from individual species to whole genera.</title>
        <authorList>
            <person name="Goeker M."/>
        </authorList>
    </citation>
    <scope>NUCLEOTIDE SEQUENCE</scope>
    <source>
        <strain evidence="6">DSM 43935</strain>
    </source>
</reference>
<dbReference type="CDD" id="cd06314">
    <property type="entry name" value="PBP1_tmGBP"/>
    <property type="match status" value="1"/>
</dbReference>
<comment type="caution">
    <text evidence="6">The sequence shown here is derived from an EMBL/GenBank/DDBJ whole genome shotgun (WGS) entry which is preliminary data.</text>
</comment>
<evidence type="ECO:0000256" key="4">
    <source>
        <dbReference type="SAM" id="SignalP"/>
    </source>
</evidence>
<dbReference type="PANTHER" id="PTHR30036:SF7">
    <property type="entry name" value="ABC TRANSPORTER PERIPLASMIC-BINDING PROTEIN YPHF"/>
    <property type="match status" value="1"/>
</dbReference>
<dbReference type="SUPFAM" id="SSF53822">
    <property type="entry name" value="Periplasmic binding protein-like I"/>
    <property type="match status" value="1"/>
</dbReference>
<feature type="domain" description="Periplasmic binding protein" evidence="5">
    <location>
        <begin position="68"/>
        <end position="319"/>
    </location>
</feature>
<comment type="subcellular location">
    <subcellularLocation>
        <location evidence="1">Cell envelope</location>
    </subcellularLocation>
</comment>
<dbReference type="RefSeq" id="WP_253767590.1">
    <property type="nucleotide sequence ID" value="NZ_JAMTCK010000002.1"/>
</dbReference>
<evidence type="ECO:0000256" key="2">
    <source>
        <dbReference type="ARBA" id="ARBA00007639"/>
    </source>
</evidence>
<dbReference type="PROSITE" id="PS51257">
    <property type="entry name" value="PROKAR_LIPOPROTEIN"/>
    <property type="match status" value="1"/>
</dbReference>
<comment type="similarity">
    <text evidence="2">Belongs to the bacterial solute-binding protein 2 family.</text>
</comment>
<evidence type="ECO:0000259" key="5">
    <source>
        <dbReference type="Pfam" id="PF13407"/>
    </source>
</evidence>
<evidence type="ECO:0000313" key="7">
    <source>
        <dbReference type="Proteomes" id="UP001206128"/>
    </source>
</evidence>
<evidence type="ECO:0000256" key="1">
    <source>
        <dbReference type="ARBA" id="ARBA00004196"/>
    </source>
</evidence>
<dbReference type="PANTHER" id="PTHR30036">
    <property type="entry name" value="D-XYLOSE-BINDING PERIPLASMIC PROTEIN"/>
    <property type="match status" value="1"/>
</dbReference>
<evidence type="ECO:0000256" key="3">
    <source>
        <dbReference type="SAM" id="MobiDB-lite"/>
    </source>
</evidence>
<feature type="region of interest" description="Disordered" evidence="3">
    <location>
        <begin position="25"/>
        <end position="50"/>
    </location>
</feature>
<proteinExistence type="inferred from homology"/>
<keyword evidence="4" id="KW-0732">Signal</keyword>
<dbReference type="InterPro" id="IPR050555">
    <property type="entry name" value="Bact_Solute-Bind_Prot2"/>
</dbReference>
<dbReference type="EMBL" id="JAMTCK010000002">
    <property type="protein sequence ID" value="MCP2164189.1"/>
    <property type="molecule type" value="Genomic_DNA"/>
</dbReference>
<dbReference type="InterPro" id="IPR028082">
    <property type="entry name" value="Peripla_BP_I"/>
</dbReference>
<name>A0AAE3GBU4_9PSEU</name>
<keyword evidence="7" id="KW-1185">Reference proteome</keyword>
<organism evidence="6 7">
    <name type="scientific">Goodfellowiella coeruleoviolacea</name>
    <dbReference type="NCBI Taxonomy" id="334858"/>
    <lineage>
        <taxon>Bacteria</taxon>
        <taxon>Bacillati</taxon>
        <taxon>Actinomycetota</taxon>
        <taxon>Actinomycetes</taxon>
        <taxon>Pseudonocardiales</taxon>
        <taxon>Pseudonocardiaceae</taxon>
        <taxon>Goodfellowiella</taxon>
    </lineage>
</organism>
<protein>
    <submittedName>
        <fullName evidence="6">Ribose transport system substrate-binding protein</fullName>
    </submittedName>
</protein>
<accession>A0AAE3GBU4</accession>
<feature type="chain" id="PRO_5042182619" evidence="4">
    <location>
        <begin position="22"/>
        <end position="348"/>
    </location>
</feature>
<dbReference type="GO" id="GO:0030288">
    <property type="term" value="C:outer membrane-bounded periplasmic space"/>
    <property type="evidence" value="ECO:0007669"/>
    <property type="project" value="TreeGrafter"/>
</dbReference>
<dbReference type="Proteomes" id="UP001206128">
    <property type="component" value="Unassembled WGS sequence"/>
</dbReference>
<gene>
    <name evidence="6" type="ORF">LX83_001029</name>
</gene>
<dbReference type="InterPro" id="IPR025997">
    <property type="entry name" value="SBP_2_dom"/>
</dbReference>
<evidence type="ECO:0000313" key="6">
    <source>
        <dbReference type="EMBL" id="MCP2164189.1"/>
    </source>
</evidence>
<dbReference type="Gene3D" id="3.40.50.2300">
    <property type="match status" value="2"/>
</dbReference>
<dbReference type="Pfam" id="PF13407">
    <property type="entry name" value="Peripla_BP_4"/>
    <property type="match status" value="1"/>
</dbReference>
<feature type="signal peptide" evidence="4">
    <location>
        <begin position="1"/>
        <end position="21"/>
    </location>
</feature>
<feature type="compositionally biased region" description="Low complexity" evidence="3">
    <location>
        <begin position="30"/>
        <end position="48"/>
    </location>
</feature>
<dbReference type="GO" id="GO:0030246">
    <property type="term" value="F:carbohydrate binding"/>
    <property type="evidence" value="ECO:0007669"/>
    <property type="project" value="TreeGrafter"/>
</dbReference>